<comment type="caution">
    <text evidence="1">The sequence shown here is derived from an EMBL/GenBank/DDBJ whole genome shotgun (WGS) entry which is preliminary data.</text>
</comment>
<name>A0A5B7J9Z5_PORTR</name>
<evidence type="ECO:0000313" key="2">
    <source>
        <dbReference type="Proteomes" id="UP000324222"/>
    </source>
</evidence>
<proteinExistence type="predicted"/>
<protein>
    <submittedName>
        <fullName evidence="1">Uncharacterized protein</fullName>
    </submittedName>
</protein>
<keyword evidence="2" id="KW-1185">Reference proteome</keyword>
<gene>
    <name evidence="1" type="ORF">E2C01_084171</name>
</gene>
<dbReference type="Proteomes" id="UP000324222">
    <property type="component" value="Unassembled WGS sequence"/>
</dbReference>
<dbReference type="EMBL" id="VSRR010080347">
    <property type="protein sequence ID" value="MPC89234.1"/>
    <property type="molecule type" value="Genomic_DNA"/>
</dbReference>
<organism evidence="1 2">
    <name type="scientific">Portunus trituberculatus</name>
    <name type="common">Swimming crab</name>
    <name type="synonym">Neptunus trituberculatus</name>
    <dbReference type="NCBI Taxonomy" id="210409"/>
    <lineage>
        <taxon>Eukaryota</taxon>
        <taxon>Metazoa</taxon>
        <taxon>Ecdysozoa</taxon>
        <taxon>Arthropoda</taxon>
        <taxon>Crustacea</taxon>
        <taxon>Multicrustacea</taxon>
        <taxon>Malacostraca</taxon>
        <taxon>Eumalacostraca</taxon>
        <taxon>Eucarida</taxon>
        <taxon>Decapoda</taxon>
        <taxon>Pleocyemata</taxon>
        <taxon>Brachyura</taxon>
        <taxon>Eubrachyura</taxon>
        <taxon>Portunoidea</taxon>
        <taxon>Portunidae</taxon>
        <taxon>Portuninae</taxon>
        <taxon>Portunus</taxon>
    </lineage>
</organism>
<accession>A0A5B7J9Z5</accession>
<reference evidence="1 2" key="1">
    <citation type="submission" date="2019-05" db="EMBL/GenBank/DDBJ databases">
        <title>Another draft genome of Portunus trituberculatus and its Hox gene families provides insights of decapod evolution.</title>
        <authorList>
            <person name="Jeong J.-H."/>
            <person name="Song I."/>
            <person name="Kim S."/>
            <person name="Choi T."/>
            <person name="Kim D."/>
            <person name="Ryu S."/>
            <person name="Kim W."/>
        </authorList>
    </citation>
    <scope>NUCLEOTIDE SEQUENCE [LARGE SCALE GENOMIC DNA]</scope>
    <source>
        <tissue evidence="1">Muscle</tissue>
    </source>
</reference>
<sequence length="129" mass="14437">MTRIVSNSAVKHQIAMTLLMAPSQPSHFLKKQGLGEEIPHIRIFCVSARALATIIQIRRQLMYSAYSNFARNGAAFSKASLKFLLVDGAMSHKVKHKDSSKFAERTLWRNALSPATTRNTGRKEHDGEI</sequence>
<dbReference type="AlphaFoldDB" id="A0A5B7J9Z5"/>
<evidence type="ECO:0000313" key="1">
    <source>
        <dbReference type="EMBL" id="MPC89234.1"/>
    </source>
</evidence>